<dbReference type="InterPro" id="IPR057366">
    <property type="entry name" value="TRPM-like"/>
</dbReference>
<dbReference type="Pfam" id="PF18139">
    <property type="entry name" value="LSDAT_euk"/>
    <property type="match status" value="1"/>
</dbReference>
<dbReference type="InterPro" id="IPR050927">
    <property type="entry name" value="TRPM"/>
</dbReference>
<evidence type="ECO:0000256" key="3">
    <source>
        <dbReference type="ARBA" id="ARBA00022692"/>
    </source>
</evidence>
<feature type="transmembrane region" description="Helical" evidence="9">
    <location>
        <begin position="879"/>
        <end position="897"/>
    </location>
</feature>
<dbReference type="GO" id="GO:0005261">
    <property type="term" value="F:monoatomic cation channel activity"/>
    <property type="evidence" value="ECO:0007669"/>
    <property type="project" value="TreeGrafter"/>
</dbReference>
<feature type="region of interest" description="Disordered" evidence="8">
    <location>
        <begin position="337"/>
        <end position="410"/>
    </location>
</feature>
<keyword evidence="13" id="KW-0675">Receptor</keyword>
<accession>A0A210PFC1</accession>
<evidence type="ECO:0000259" key="10">
    <source>
        <dbReference type="Pfam" id="PF00520"/>
    </source>
</evidence>
<dbReference type="Pfam" id="PF25508">
    <property type="entry name" value="TRPM2"/>
    <property type="match status" value="1"/>
</dbReference>
<dbReference type="PANTHER" id="PTHR13800">
    <property type="entry name" value="TRANSIENT RECEPTOR POTENTIAL CATION CHANNEL, SUBFAMILY M, MEMBER 6"/>
    <property type="match status" value="1"/>
</dbReference>
<keyword evidence="5" id="KW-0406">Ion transport</keyword>
<evidence type="ECO:0000256" key="6">
    <source>
        <dbReference type="ARBA" id="ARBA00023136"/>
    </source>
</evidence>
<evidence type="ECO:0000313" key="13">
    <source>
        <dbReference type="EMBL" id="OWF35146.1"/>
    </source>
</evidence>
<sequence length="1117" mass="130772">MSITGQTYTAPPPTLAAFLVGDAIGFVPKPWPRAKFKEALADTLHVFGDPWMICECKEPPTLHQETADEQSWLAVTKMSMEVRNEFNEMRNSRHKSEPCKACKEMKTESIVDVMSEKWENAKKEDDHNTFCLIGITEEEKMPEVLSEKRVLPDRFQQIFQEVKKKKCETVHDTMLYLEEELSQTMTTSLKLNDNVGKEFKMKIPTIVVVVEGDLDTINHVARAVQKNIPVLLVRGSGMAADLIGYCSEEEDALETRAPLLFGTCFSKEDFEKLEENVKTIRKNRSKITEFNILTESVTSLKDKVTESIIRRWAMAHVREGKRAATFATTSAEYQPDTSHLALSNGVPLPSTYTADPRKQPQRKASKIWPMLSISDEAVRPKSSRPHQTQSSNSSYNGKEKHTCVPNDGKRNVKPSPLAIYMLYQILQTNQTLVTGDNVEGRASDHSSNDELLKSGRNLLRYALQENLYDITELLVDKGITLQWSDGETCRSFDKTFQTGRKTDGMSLYEEIWRERDEKQDDQTGSCTADIIKFPEDDGFPQDKEDVWMIGCEIISYKIVTTPYPSTIKKQVKRKERNTEKEKKREEKERKKEKERKIMTPSDLLLWAVLTNKKEMAELFWKRSNEPILTALIASAILRKMSRKANALKEEAMEKELLLHSRIFCQRAIDVTQKFYENNEHEAIFVLERENKVSVWGITESALEFSQAHNIHKFVAHHVPQRSFNRIWYGGDFFHSKELYKKNKRQTACGKWRVYDNKSFFLAPFMKFTYHYLFFCLFLVCLSAFVMTNIKQTKWPIDEKSIYEYCAYLWLFADIVEEYVPPAVYTIGQRLHPMQWRRRAWNHMHNFWNGMDALSYFVLITGICFRFGYETDDFGISRRLYSVGLFLMFMRFLHVLLIRRKIGPTVLMLKEGLKELMRFVIIMAVFVLSAGVFYHANLYPNHYDMFSPLGMRYWSVWRIIYYPYWSIYGEFKSEIEGEDSTGSCSFNETVYMNDRDIERCPEKDWMVTLMSGFFVLILNLLLVNLIIAMFSFRFEEIKNNSDQFWRFHRSQVIMEFRRRVPVPFNLVVWPLKMVRYCFTKKWKKEQNKKDLKARAKLNTKQQILARRWMLSESDAREF</sequence>
<dbReference type="OrthoDB" id="9994106at2759"/>
<feature type="transmembrane region" description="Helical" evidence="9">
    <location>
        <begin position="769"/>
        <end position="789"/>
    </location>
</feature>
<comment type="subcellular location">
    <subcellularLocation>
        <location evidence="1">Membrane</location>
        <topology evidence="1">Multi-pass membrane protein</topology>
    </subcellularLocation>
</comment>
<feature type="domain" description="TRPM SLOG" evidence="11">
    <location>
        <begin position="187"/>
        <end position="248"/>
    </location>
</feature>
<comment type="caution">
    <text evidence="13">The sequence shown here is derived from an EMBL/GenBank/DDBJ whole genome shotgun (WGS) entry which is preliminary data.</text>
</comment>
<dbReference type="InterPro" id="IPR041491">
    <property type="entry name" value="TRPM_SLOG"/>
</dbReference>
<protein>
    <submittedName>
        <fullName evidence="13">Transient receptor potential cation channel subfamily M member 8</fullName>
    </submittedName>
</protein>
<organism evidence="13 14">
    <name type="scientific">Mizuhopecten yessoensis</name>
    <name type="common">Japanese scallop</name>
    <name type="synonym">Patinopecten yessoensis</name>
    <dbReference type="NCBI Taxonomy" id="6573"/>
    <lineage>
        <taxon>Eukaryota</taxon>
        <taxon>Metazoa</taxon>
        <taxon>Spiralia</taxon>
        <taxon>Lophotrochozoa</taxon>
        <taxon>Mollusca</taxon>
        <taxon>Bivalvia</taxon>
        <taxon>Autobranchia</taxon>
        <taxon>Pteriomorphia</taxon>
        <taxon>Pectinida</taxon>
        <taxon>Pectinoidea</taxon>
        <taxon>Pectinidae</taxon>
        <taxon>Mizuhopecten</taxon>
    </lineage>
</organism>
<feature type="domain" description="Ion transport" evidence="10">
    <location>
        <begin position="771"/>
        <end position="1040"/>
    </location>
</feature>
<feature type="transmembrane region" description="Helical" evidence="9">
    <location>
        <begin position="846"/>
        <end position="867"/>
    </location>
</feature>
<feature type="transmembrane region" description="Helical" evidence="9">
    <location>
        <begin position="918"/>
        <end position="935"/>
    </location>
</feature>
<dbReference type="GO" id="GO:0005886">
    <property type="term" value="C:plasma membrane"/>
    <property type="evidence" value="ECO:0007669"/>
    <property type="project" value="TreeGrafter"/>
</dbReference>
<feature type="compositionally biased region" description="Polar residues" evidence="8">
    <location>
        <begin position="385"/>
        <end position="396"/>
    </location>
</feature>
<feature type="transmembrane region" description="Helical" evidence="9">
    <location>
        <begin position="1004"/>
        <end position="1029"/>
    </location>
</feature>
<evidence type="ECO:0000256" key="4">
    <source>
        <dbReference type="ARBA" id="ARBA00022989"/>
    </source>
</evidence>
<evidence type="ECO:0000256" key="5">
    <source>
        <dbReference type="ARBA" id="ARBA00023065"/>
    </source>
</evidence>
<evidence type="ECO:0000256" key="9">
    <source>
        <dbReference type="SAM" id="Phobius"/>
    </source>
</evidence>
<evidence type="ECO:0000256" key="7">
    <source>
        <dbReference type="ARBA" id="ARBA00023303"/>
    </source>
</evidence>
<evidence type="ECO:0000256" key="2">
    <source>
        <dbReference type="ARBA" id="ARBA00022448"/>
    </source>
</evidence>
<dbReference type="PANTHER" id="PTHR13800:SF12">
    <property type="entry name" value="TRANSIENT RECEPTOR POTENTIAL CATION CHANNEL SUBFAMILY M MEMBER-LIKE 2"/>
    <property type="match status" value="1"/>
</dbReference>
<feature type="domain" description="TRPM-like" evidence="12">
    <location>
        <begin position="559"/>
        <end position="716"/>
    </location>
</feature>
<keyword evidence="6 9" id="KW-0472">Membrane</keyword>
<evidence type="ECO:0000313" key="14">
    <source>
        <dbReference type="Proteomes" id="UP000242188"/>
    </source>
</evidence>
<dbReference type="EMBL" id="NEDP02076739">
    <property type="protein sequence ID" value="OWF35146.1"/>
    <property type="molecule type" value="Genomic_DNA"/>
</dbReference>
<evidence type="ECO:0000256" key="1">
    <source>
        <dbReference type="ARBA" id="ARBA00004141"/>
    </source>
</evidence>
<evidence type="ECO:0000256" key="8">
    <source>
        <dbReference type="SAM" id="MobiDB-lite"/>
    </source>
</evidence>
<proteinExistence type="predicted"/>
<keyword evidence="14" id="KW-1185">Reference proteome</keyword>
<dbReference type="Pfam" id="PF00520">
    <property type="entry name" value="Ion_trans"/>
    <property type="match status" value="1"/>
</dbReference>
<dbReference type="Proteomes" id="UP000242188">
    <property type="component" value="Unassembled WGS sequence"/>
</dbReference>
<keyword evidence="3 9" id="KW-0812">Transmembrane</keyword>
<dbReference type="InterPro" id="IPR005821">
    <property type="entry name" value="Ion_trans_dom"/>
</dbReference>
<name>A0A210PFC1_MIZYE</name>
<dbReference type="GO" id="GO:0030001">
    <property type="term" value="P:metal ion transport"/>
    <property type="evidence" value="ECO:0007669"/>
    <property type="project" value="TreeGrafter"/>
</dbReference>
<reference evidence="13 14" key="1">
    <citation type="journal article" date="2017" name="Nat. Ecol. Evol.">
        <title>Scallop genome provides insights into evolution of bilaterian karyotype and development.</title>
        <authorList>
            <person name="Wang S."/>
            <person name="Zhang J."/>
            <person name="Jiao W."/>
            <person name="Li J."/>
            <person name="Xun X."/>
            <person name="Sun Y."/>
            <person name="Guo X."/>
            <person name="Huan P."/>
            <person name="Dong B."/>
            <person name="Zhang L."/>
            <person name="Hu X."/>
            <person name="Sun X."/>
            <person name="Wang J."/>
            <person name="Zhao C."/>
            <person name="Wang Y."/>
            <person name="Wang D."/>
            <person name="Huang X."/>
            <person name="Wang R."/>
            <person name="Lv J."/>
            <person name="Li Y."/>
            <person name="Zhang Z."/>
            <person name="Liu B."/>
            <person name="Lu W."/>
            <person name="Hui Y."/>
            <person name="Liang J."/>
            <person name="Zhou Z."/>
            <person name="Hou R."/>
            <person name="Li X."/>
            <person name="Liu Y."/>
            <person name="Li H."/>
            <person name="Ning X."/>
            <person name="Lin Y."/>
            <person name="Zhao L."/>
            <person name="Xing Q."/>
            <person name="Dou J."/>
            <person name="Li Y."/>
            <person name="Mao J."/>
            <person name="Guo H."/>
            <person name="Dou H."/>
            <person name="Li T."/>
            <person name="Mu C."/>
            <person name="Jiang W."/>
            <person name="Fu Q."/>
            <person name="Fu X."/>
            <person name="Miao Y."/>
            <person name="Liu J."/>
            <person name="Yu Q."/>
            <person name="Li R."/>
            <person name="Liao H."/>
            <person name="Li X."/>
            <person name="Kong Y."/>
            <person name="Jiang Z."/>
            <person name="Chourrout D."/>
            <person name="Li R."/>
            <person name="Bao Z."/>
        </authorList>
    </citation>
    <scope>NUCLEOTIDE SEQUENCE [LARGE SCALE GENOMIC DNA]</scope>
    <source>
        <strain evidence="13 14">PY_sf001</strain>
    </source>
</reference>
<gene>
    <name evidence="13" type="ORF">KP79_PYT05419</name>
</gene>
<keyword evidence="4 9" id="KW-1133">Transmembrane helix</keyword>
<dbReference type="AlphaFoldDB" id="A0A210PFC1"/>
<keyword evidence="7" id="KW-0407">Ion channel</keyword>
<evidence type="ECO:0000259" key="11">
    <source>
        <dbReference type="Pfam" id="PF18139"/>
    </source>
</evidence>
<evidence type="ECO:0000259" key="12">
    <source>
        <dbReference type="Pfam" id="PF25508"/>
    </source>
</evidence>
<feature type="compositionally biased region" description="Basic and acidic residues" evidence="8">
    <location>
        <begin position="397"/>
        <end position="410"/>
    </location>
</feature>
<keyword evidence="2" id="KW-0813">Transport</keyword>
<feature type="compositionally biased region" description="Basic and acidic residues" evidence="8">
    <location>
        <begin position="576"/>
        <end position="594"/>
    </location>
</feature>
<feature type="region of interest" description="Disordered" evidence="8">
    <location>
        <begin position="568"/>
        <end position="594"/>
    </location>
</feature>
<dbReference type="STRING" id="6573.A0A210PFC1"/>